<protein>
    <submittedName>
        <fullName evidence="2">Uncharacterized protein</fullName>
    </submittedName>
</protein>
<dbReference type="EMBL" id="JAGKQM010000012">
    <property type="protein sequence ID" value="KAH0898896.1"/>
    <property type="molecule type" value="Genomic_DNA"/>
</dbReference>
<organism evidence="2 3">
    <name type="scientific">Brassica napus</name>
    <name type="common">Rape</name>
    <dbReference type="NCBI Taxonomy" id="3708"/>
    <lineage>
        <taxon>Eukaryota</taxon>
        <taxon>Viridiplantae</taxon>
        <taxon>Streptophyta</taxon>
        <taxon>Embryophyta</taxon>
        <taxon>Tracheophyta</taxon>
        <taxon>Spermatophyta</taxon>
        <taxon>Magnoliopsida</taxon>
        <taxon>eudicotyledons</taxon>
        <taxon>Gunneridae</taxon>
        <taxon>Pentapetalae</taxon>
        <taxon>rosids</taxon>
        <taxon>malvids</taxon>
        <taxon>Brassicales</taxon>
        <taxon>Brassicaceae</taxon>
        <taxon>Brassiceae</taxon>
        <taxon>Brassica</taxon>
    </lineage>
</organism>
<accession>A0ABQ8B3R1</accession>
<evidence type="ECO:0000313" key="2">
    <source>
        <dbReference type="EMBL" id="KAH0898896.1"/>
    </source>
</evidence>
<evidence type="ECO:0000313" key="3">
    <source>
        <dbReference type="Proteomes" id="UP000824890"/>
    </source>
</evidence>
<reference evidence="2 3" key="1">
    <citation type="submission" date="2021-05" db="EMBL/GenBank/DDBJ databases">
        <title>Genome Assembly of Synthetic Allotetraploid Brassica napus Reveals Homoeologous Exchanges between Subgenomes.</title>
        <authorList>
            <person name="Davis J.T."/>
        </authorList>
    </citation>
    <scope>NUCLEOTIDE SEQUENCE [LARGE SCALE GENOMIC DNA]</scope>
    <source>
        <strain evidence="3">cv. Da-Ae</strain>
        <tissue evidence="2">Seedling</tissue>
    </source>
</reference>
<gene>
    <name evidence="2" type="ORF">HID58_048464</name>
</gene>
<keyword evidence="1" id="KW-0472">Membrane</keyword>
<evidence type="ECO:0000256" key="1">
    <source>
        <dbReference type="SAM" id="Phobius"/>
    </source>
</evidence>
<keyword evidence="3" id="KW-1185">Reference proteome</keyword>
<comment type="caution">
    <text evidence="2">The sequence shown here is derived from an EMBL/GenBank/DDBJ whole genome shotgun (WGS) entry which is preliminary data.</text>
</comment>
<feature type="transmembrane region" description="Helical" evidence="1">
    <location>
        <begin position="16"/>
        <end position="34"/>
    </location>
</feature>
<dbReference type="Proteomes" id="UP000824890">
    <property type="component" value="Unassembled WGS sequence"/>
</dbReference>
<name>A0ABQ8B3R1_BRANA</name>
<sequence length="136" mass="15243">VLELARNLTCQRVNGLSIYFSLSLSFVTSSLFHLQDKSVFSHSMTPGEIIAVSSASIKGATAFEVSELEAMEIASSEASCSLTFYEELVNRNRDQSVSDYIVMFFWFVTAGEFCKTSIRFGIKWNLVLWFVLVAVK</sequence>
<keyword evidence="1" id="KW-0812">Transmembrane</keyword>
<keyword evidence="1" id="KW-1133">Transmembrane helix</keyword>
<proteinExistence type="predicted"/>
<feature type="non-terminal residue" evidence="2">
    <location>
        <position position="1"/>
    </location>
</feature>